<keyword evidence="1" id="KW-0732">Signal</keyword>
<organism evidence="2 3">
    <name type="scientific">Chitinibacter fontanus</name>
    <dbReference type="NCBI Taxonomy" id="1737446"/>
    <lineage>
        <taxon>Bacteria</taxon>
        <taxon>Pseudomonadati</taxon>
        <taxon>Pseudomonadota</taxon>
        <taxon>Betaproteobacteria</taxon>
        <taxon>Neisseriales</taxon>
        <taxon>Chitinibacteraceae</taxon>
        <taxon>Chitinibacter</taxon>
    </lineage>
</organism>
<evidence type="ECO:0000313" key="3">
    <source>
        <dbReference type="Proteomes" id="UP000510822"/>
    </source>
</evidence>
<dbReference type="AlphaFoldDB" id="A0A7D5ZBG6"/>
<dbReference type="EMBL" id="CP058952">
    <property type="protein sequence ID" value="QLI80886.1"/>
    <property type="molecule type" value="Genomic_DNA"/>
</dbReference>
<dbReference type="Proteomes" id="UP000510822">
    <property type="component" value="Chromosome"/>
</dbReference>
<feature type="chain" id="PRO_5028882912" evidence="1">
    <location>
        <begin position="22"/>
        <end position="147"/>
    </location>
</feature>
<name>A0A7D5ZBG6_9NEIS</name>
<feature type="signal peptide" evidence="1">
    <location>
        <begin position="1"/>
        <end position="21"/>
    </location>
</feature>
<reference evidence="2 3" key="1">
    <citation type="journal article" date="2016" name="Int. J. Syst. Evol. Microbiol.">
        <title>Chitinibacter fontanus sp. nov., isolated from a spring.</title>
        <authorList>
            <person name="Sheu S.Y."/>
            <person name="Li Y.S."/>
            <person name="Young C.C."/>
            <person name="Chen W.M."/>
        </authorList>
    </citation>
    <scope>NUCLEOTIDE SEQUENCE [LARGE SCALE GENOMIC DNA]</scope>
    <source>
        <strain evidence="2 3">STM-7</strain>
    </source>
</reference>
<evidence type="ECO:0000256" key="1">
    <source>
        <dbReference type="SAM" id="SignalP"/>
    </source>
</evidence>
<gene>
    <name evidence="2" type="ORF">HZU75_04710</name>
</gene>
<sequence length="147" mass="16051">MKKSLLAICMVTALLAATVHADPRVPDDMMRGRSSQYQEGFRDGFREAVRMMGGGNNNDSGGGWSSSGRGLRINSATYGNYNRTCDFTEALAREAEGRSSYTFTAHDDWCGNPAPGKPKNARIDYSCRGRDYSESVNSGSSKTLRCN</sequence>
<dbReference type="RefSeq" id="WP_180308020.1">
    <property type="nucleotide sequence ID" value="NZ_CP058952.1"/>
</dbReference>
<keyword evidence="3" id="KW-1185">Reference proteome</keyword>
<dbReference type="KEGG" id="cfon:HZU75_04710"/>
<evidence type="ECO:0000313" key="2">
    <source>
        <dbReference type="EMBL" id="QLI80886.1"/>
    </source>
</evidence>
<proteinExistence type="predicted"/>
<protein>
    <submittedName>
        <fullName evidence="2">Uncharacterized protein</fullName>
    </submittedName>
</protein>
<accession>A0A7D5ZBG6</accession>